<dbReference type="HOGENOM" id="CLU_691969_0_0_5"/>
<name>B6IT46_RHOCS</name>
<dbReference type="OrthoDB" id="8480136at2"/>
<dbReference type="Proteomes" id="UP000001591">
    <property type="component" value="Chromosome"/>
</dbReference>
<accession>B6IT46</accession>
<dbReference type="KEGG" id="rce:RC1_1400"/>
<sequence length="400" mass="43988">MLDWVRNRILSFEVLGQRDGRWLLDRVCPTEGAAVARAREMLGDTRWTAAKVVQSRSMLNGFTTQRVVFEETAPPAAERPPAVRSPRGEVAVCASIDDFFGPDSRRLIALTLMEYLTRQQVTPTELLHAWSHVRRLQESSALLMAAIHRVGTAQAKTTGEATRERVNVLNRLVDEAVSRARDFTLERKRLPAFHGHDLDAFAVRLRGLVDPARFDYVLRAQVSAWLADQRSLAGRLEVVLDLAGSAADPESLHLIDGLVADLLSFGEVVQDLFGALPSLGHFLADLADLLNARPDGAARTRDPRLGRIAALLDAGTLPETREVLLARLLKEMAADRPLDKLNAADEPGLLAMVVRRLQRDDGTILGGEAAEKAIAAREVRYRQGLLRAAGLHGIAENLKP</sequence>
<gene>
    <name evidence="1" type="ordered locus">RC1_1400</name>
</gene>
<proteinExistence type="predicted"/>
<reference evidence="1 2" key="1">
    <citation type="journal article" date="2010" name="BMC Genomics">
        <title>Metabolic flexibility revealed in the genome of the cyst-forming alpha-1 proteobacterium Rhodospirillum centenum.</title>
        <authorList>
            <person name="Lu Y.K."/>
            <person name="Marden J."/>
            <person name="Han M."/>
            <person name="Swingley W.D."/>
            <person name="Mastrian S.D."/>
            <person name="Chowdhury S.R."/>
            <person name="Hao J."/>
            <person name="Helmy T."/>
            <person name="Kim S."/>
            <person name="Kurdoglu A.A."/>
            <person name="Matthies H.J."/>
            <person name="Rollo D."/>
            <person name="Stothard P."/>
            <person name="Blankenship R.E."/>
            <person name="Bauer C.E."/>
            <person name="Touchman J.W."/>
        </authorList>
    </citation>
    <scope>NUCLEOTIDE SEQUENCE [LARGE SCALE GENOMIC DNA]</scope>
    <source>
        <strain evidence="2">ATCC 51521 / SW</strain>
    </source>
</reference>
<organism evidence="1 2">
    <name type="scientific">Rhodospirillum centenum (strain ATCC 51521 / SW)</name>
    <dbReference type="NCBI Taxonomy" id="414684"/>
    <lineage>
        <taxon>Bacteria</taxon>
        <taxon>Pseudomonadati</taxon>
        <taxon>Pseudomonadota</taxon>
        <taxon>Alphaproteobacteria</taxon>
        <taxon>Rhodospirillales</taxon>
        <taxon>Rhodospirillaceae</taxon>
        <taxon>Rhodospirillum</taxon>
    </lineage>
</organism>
<evidence type="ECO:0000313" key="2">
    <source>
        <dbReference type="Proteomes" id="UP000001591"/>
    </source>
</evidence>
<evidence type="ECO:0000313" key="1">
    <source>
        <dbReference type="EMBL" id="ACI98804.1"/>
    </source>
</evidence>
<dbReference type="STRING" id="414684.RC1_1400"/>
<dbReference type="RefSeq" id="WP_012566591.1">
    <property type="nucleotide sequence ID" value="NC_011420.2"/>
</dbReference>
<dbReference type="eggNOG" id="COG0515">
    <property type="taxonomic scope" value="Bacteria"/>
</dbReference>
<dbReference type="AlphaFoldDB" id="B6IT46"/>
<protein>
    <submittedName>
        <fullName evidence="1">Uncharacterized protein</fullName>
    </submittedName>
</protein>
<dbReference type="EMBL" id="CP000613">
    <property type="protein sequence ID" value="ACI98804.1"/>
    <property type="molecule type" value="Genomic_DNA"/>
</dbReference>
<keyword evidence="2" id="KW-1185">Reference proteome</keyword>